<dbReference type="OrthoDB" id="88903at2"/>
<dbReference type="EMBL" id="SWBP01000003">
    <property type="protein sequence ID" value="TKB97521.1"/>
    <property type="molecule type" value="Genomic_DNA"/>
</dbReference>
<feature type="domain" description="KAP NTPase" evidence="1">
    <location>
        <begin position="24"/>
        <end position="304"/>
    </location>
</feature>
<dbReference type="RefSeq" id="WP_136826097.1">
    <property type="nucleotide sequence ID" value="NZ_SWBP01000003.1"/>
</dbReference>
<dbReference type="InterPro" id="IPR027417">
    <property type="entry name" value="P-loop_NTPase"/>
</dbReference>
<keyword evidence="3" id="KW-1185">Reference proteome</keyword>
<accession>A0A4U1BYF4</accession>
<dbReference type="InterPro" id="IPR052754">
    <property type="entry name" value="NTPase_KAP_P-loop"/>
</dbReference>
<evidence type="ECO:0000313" key="2">
    <source>
        <dbReference type="EMBL" id="TKB97521.1"/>
    </source>
</evidence>
<reference evidence="2 3" key="1">
    <citation type="submission" date="2019-04" db="EMBL/GenBank/DDBJ databases">
        <title>Pedobacter sp. AR-3-17 sp. nov., isolated from Arctic soil.</title>
        <authorList>
            <person name="Dahal R.H."/>
            <person name="Kim D.-U."/>
        </authorList>
    </citation>
    <scope>NUCLEOTIDE SEQUENCE [LARGE SCALE GENOMIC DNA]</scope>
    <source>
        <strain evidence="2 3">AR-3-17</strain>
    </source>
</reference>
<evidence type="ECO:0000313" key="3">
    <source>
        <dbReference type="Proteomes" id="UP000308181"/>
    </source>
</evidence>
<sequence length="464" mass="54671">MKLKHHELEIDINNPFLNCKLNREQYADVLTQIVYNYADGFVLAINNEWGAGKTTFVKMWRQKLNYKDFKTIYFNAWENDYDSEPMVALLAELKNINPKDATSTFKKVLKNSVTLSKNLFPILIQSLAEKYINTEIIKDAVNTITKEATQLFEEEVIKYADKKQSLDAFKIELGKYIQEECNGKPLIFIIDELDRCKPDYAVQVLECVKHFFSVPGIVFVLSIDKEQLCNAIKGFYGSESIDSANYLRRFIDIEYQIPSPSVKEFVDYLYEYFNLDEFFRHENRLKYDQLKRDHEYFKKYASLIIDTKQLSLREQEKLFAYTRLILTQFEKNNFVLPTVLLTFIYVKQYKPVLYNKIELRKLEIAEFANEIEQVLKDYNGKELKVEYIFSLCLVCYNKYLEENHIHKQLIDVNIEPKKLLFKTNFNEDSVIYSIKSIDDSRGEAVSLSHLLDKINLTSQLVTLI</sequence>
<dbReference type="PANTHER" id="PTHR22674:SF6">
    <property type="entry name" value="NTPASE KAP FAMILY P-LOOP DOMAIN-CONTAINING PROTEIN 1"/>
    <property type="match status" value="1"/>
</dbReference>
<dbReference type="Pfam" id="PF07693">
    <property type="entry name" value="KAP_NTPase"/>
    <property type="match status" value="1"/>
</dbReference>
<dbReference type="Proteomes" id="UP000308181">
    <property type="component" value="Unassembled WGS sequence"/>
</dbReference>
<name>A0A4U1BYF4_9SPHI</name>
<dbReference type="Gene3D" id="3.40.50.300">
    <property type="entry name" value="P-loop containing nucleotide triphosphate hydrolases"/>
    <property type="match status" value="1"/>
</dbReference>
<proteinExistence type="predicted"/>
<dbReference type="AlphaFoldDB" id="A0A4U1BYF4"/>
<dbReference type="SUPFAM" id="SSF52540">
    <property type="entry name" value="P-loop containing nucleoside triphosphate hydrolases"/>
    <property type="match status" value="1"/>
</dbReference>
<organism evidence="2 3">
    <name type="scientific">Pedobacter cryophilus</name>
    <dbReference type="NCBI Taxonomy" id="2571271"/>
    <lineage>
        <taxon>Bacteria</taxon>
        <taxon>Pseudomonadati</taxon>
        <taxon>Bacteroidota</taxon>
        <taxon>Sphingobacteriia</taxon>
        <taxon>Sphingobacteriales</taxon>
        <taxon>Sphingobacteriaceae</taxon>
        <taxon>Pedobacter</taxon>
    </lineage>
</organism>
<dbReference type="InterPro" id="IPR011646">
    <property type="entry name" value="KAP_P-loop"/>
</dbReference>
<protein>
    <recommendedName>
        <fullName evidence="1">KAP NTPase domain-containing protein</fullName>
    </recommendedName>
</protein>
<dbReference type="PANTHER" id="PTHR22674">
    <property type="entry name" value="NTPASE, KAP FAMILY P-LOOP DOMAIN-CONTAINING 1"/>
    <property type="match status" value="1"/>
</dbReference>
<gene>
    <name evidence="2" type="ORF">FA046_09100</name>
</gene>
<evidence type="ECO:0000259" key="1">
    <source>
        <dbReference type="Pfam" id="PF07693"/>
    </source>
</evidence>
<comment type="caution">
    <text evidence="2">The sequence shown here is derived from an EMBL/GenBank/DDBJ whole genome shotgun (WGS) entry which is preliminary data.</text>
</comment>